<comment type="catalytic activity">
    <reaction evidence="16 17">
        <text>epoxyqueuosine(34) in tRNA + AH2 = queuosine(34) in tRNA + A + H2O</text>
        <dbReference type="Rhea" id="RHEA:32159"/>
        <dbReference type="Rhea" id="RHEA-COMP:18571"/>
        <dbReference type="Rhea" id="RHEA-COMP:18582"/>
        <dbReference type="ChEBI" id="CHEBI:13193"/>
        <dbReference type="ChEBI" id="CHEBI:15377"/>
        <dbReference type="ChEBI" id="CHEBI:17499"/>
        <dbReference type="ChEBI" id="CHEBI:194431"/>
        <dbReference type="ChEBI" id="CHEBI:194443"/>
        <dbReference type="EC" id="1.17.99.6"/>
    </reaction>
</comment>
<dbReference type="PANTHER" id="PTHR36701:SF1">
    <property type="entry name" value="EPOXYQUEUOSINE REDUCTASE QUEH"/>
    <property type="match status" value="1"/>
</dbReference>
<dbReference type="GO" id="GO:0051539">
    <property type="term" value="F:4 iron, 4 sulfur cluster binding"/>
    <property type="evidence" value="ECO:0007669"/>
    <property type="project" value="UniProtKB-UniRule"/>
</dbReference>
<name>A0A0R2FJS7_9LACO</name>
<accession>A0A0R2FJS7</accession>
<evidence type="ECO:0000256" key="11">
    <source>
        <dbReference type="ARBA" id="ARBA00023004"/>
    </source>
</evidence>
<dbReference type="UniPathway" id="UPA00392"/>
<evidence type="ECO:0000256" key="13">
    <source>
        <dbReference type="ARBA" id="ARBA00023157"/>
    </source>
</evidence>
<dbReference type="GO" id="GO:0052693">
    <property type="term" value="F:epoxyqueuosine reductase activity"/>
    <property type="evidence" value="ECO:0007669"/>
    <property type="project" value="UniProtKB-UniRule"/>
</dbReference>
<keyword evidence="8 17" id="KW-0479">Metal-binding</keyword>
<comment type="pathway">
    <text evidence="2 17">tRNA modification; tRNA-queuosine biosynthesis.</text>
</comment>
<dbReference type="HAMAP" id="MF_02089">
    <property type="entry name" value="QueH"/>
    <property type="match status" value="1"/>
</dbReference>
<comment type="caution">
    <text evidence="18">The sequence shown here is derived from an EMBL/GenBank/DDBJ whole genome shotgun (WGS) entry which is preliminary data.</text>
</comment>
<evidence type="ECO:0000256" key="14">
    <source>
        <dbReference type="ARBA" id="ARBA00023284"/>
    </source>
</evidence>
<feature type="binding site" evidence="17">
    <location>
        <position position="46"/>
    </location>
    <ligand>
        <name>[4Fe-4S] cluster</name>
        <dbReference type="ChEBI" id="CHEBI:49883"/>
    </ligand>
</feature>
<keyword evidence="13 17" id="KW-1015">Disulfide bond</keyword>
<evidence type="ECO:0000256" key="1">
    <source>
        <dbReference type="ARBA" id="ARBA00002268"/>
    </source>
</evidence>
<dbReference type="STRING" id="1423730.FC75_GL000637"/>
<evidence type="ECO:0000256" key="5">
    <source>
        <dbReference type="ARBA" id="ARBA00016895"/>
    </source>
</evidence>
<dbReference type="GO" id="GO:0046872">
    <property type="term" value="F:metal ion binding"/>
    <property type="evidence" value="ECO:0007669"/>
    <property type="project" value="UniProtKB-KW"/>
</dbReference>
<keyword evidence="14 17" id="KW-0676">Redox-active center</keyword>
<keyword evidence="9 17" id="KW-0671">Queuosine biosynthesis</keyword>
<dbReference type="GO" id="GO:0008616">
    <property type="term" value="P:tRNA queuosine(34) biosynthetic process"/>
    <property type="evidence" value="ECO:0007669"/>
    <property type="project" value="UniProtKB-UniRule"/>
</dbReference>
<evidence type="ECO:0000256" key="12">
    <source>
        <dbReference type="ARBA" id="ARBA00023014"/>
    </source>
</evidence>
<dbReference type="PATRIC" id="fig|1423730.4.peg.663"/>
<evidence type="ECO:0000256" key="17">
    <source>
        <dbReference type="HAMAP-Rule" id="MF_02089"/>
    </source>
</evidence>
<evidence type="ECO:0000313" key="19">
    <source>
        <dbReference type="Proteomes" id="UP000050865"/>
    </source>
</evidence>
<dbReference type="PANTHER" id="PTHR36701">
    <property type="entry name" value="EPOXYQUEUOSINE REDUCTASE QUEH"/>
    <property type="match status" value="1"/>
</dbReference>
<evidence type="ECO:0000256" key="2">
    <source>
        <dbReference type="ARBA" id="ARBA00004691"/>
    </source>
</evidence>
<evidence type="ECO:0000256" key="4">
    <source>
        <dbReference type="ARBA" id="ARBA00012622"/>
    </source>
</evidence>
<keyword evidence="12 17" id="KW-0411">Iron-sulfur</keyword>
<feature type="disulfide bond" description="Redox-active" evidence="17">
    <location>
        <begin position="212"/>
        <end position="214"/>
    </location>
</feature>
<dbReference type="InterPro" id="IPR003828">
    <property type="entry name" value="QueH"/>
</dbReference>
<keyword evidence="6 17" id="KW-0004">4Fe-4S</keyword>
<feature type="binding site" evidence="17">
    <location>
        <position position="47"/>
    </location>
    <ligand>
        <name>[4Fe-4S] cluster</name>
        <dbReference type="ChEBI" id="CHEBI:49883"/>
    </ligand>
</feature>
<evidence type="ECO:0000256" key="15">
    <source>
        <dbReference type="ARBA" id="ARBA00031446"/>
    </source>
</evidence>
<feature type="binding site" evidence="17">
    <location>
        <position position="133"/>
    </location>
    <ligand>
        <name>[4Fe-4S] cluster</name>
        <dbReference type="ChEBI" id="CHEBI:49883"/>
    </ligand>
</feature>
<keyword evidence="11 17" id="KW-0408">Iron</keyword>
<evidence type="ECO:0000256" key="9">
    <source>
        <dbReference type="ARBA" id="ARBA00022785"/>
    </source>
</evidence>
<sequence length="256" mass="29791">MAMLEYETIASQFEKDQKINFDQILQQVIAGWQQTGRRPRLLMHSCCAPCSTYTLEYLTQYADVTIYYYNPNIHPRMEYERRKLVQERFIADFNQRTGNTVRFISAEYRPSDWLAHTKALKDEPEGGARCKVCYNFRLDAVAQKARQLGFDYFGSTLTISPSKNAQWINEGGLEIQHIYNVAYLPSDFKKRGGYARSVQMCKEYNVYRQCYCGCLFAAKAQGVDLKRVNREATAYVAQHEGDDFNGIQFRLHRQAQ</sequence>
<organism evidence="18 19">
    <name type="scientific">Lacticaseibacillus camelliae DSM 22697 = JCM 13995</name>
    <dbReference type="NCBI Taxonomy" id="1423730"/>
    <lineage>
        <taxon>Bacteria</taxon>
        <taxon>Bacillati</taxon>
        <taxon>Bacillota</taxon>
        <taxon>Bacilli</taxon>
        <taxon>Lactobacillales</taxon>
        <taxon>Lactobacillaceae</taxon>
        <taxon>Lacticaseibacillus</taxon>
    </lineage>
</organism>
<evidence type="ECO:0000256" key="8">
    <source>
        <dbReference type="ARBA" id="ARBA00022723"/>
    </source>
</evidence>
<gene>
    <name evidence="17" type="primary">queH</name>
    <name evidence="18" type="ORF">FC75_GL000637</name>
</gene>
<dbReference type="Proteomes" id="UP000050865">
    <property type="component" value="Unassembled WGS sequence"/>
</dbReference>
<evidence type="ECO:0000256" key="16">
    <source>
        <dbReference type="ARBA" id="ARBA00047415"/>
    </source>
</evidence>
<dbReference type="Pfam" id="PF02677">
    <property type="entry name" value="QueH"/>
    <property type="match status" value="1"/>
</dbReference>
<protein>
    <recommendedName>
        <fullName evidence="5 17">Epoxyqueuosine reductase QueH</fullName>
        <ecNumber evidence="4 17">1.17.99.6</ecNumber>
    </recommendedName>
    <alternativeName>
        <fullName evidence="15 17">Queuosine biosynthesis protein QueH</fullName>
    </alternativeName>
</protein>
<comment type="function">
    <text evidence="1 17">Catalyzes the conversion of epoxyqueuosine (oQ) to queuosine (Q), which is a hypermodified base found in the wobble positions of tRNA(Asp), tRNA(Asn), tRNA(His) and tRNA(Tyr).</text>
</comment>
<proteinExistence type="inferred from homology"/>
<dbReference type="EMBL" id="AYZJ01000013">
    <property type="protein sequence ID" value="KRN25367.1"/>
    <property type="molecule type" value="Genomic_DNA"/>
</dbReference>
<evidence type="ECO:0000256" key="6">
    <source>
        <dbReference type="ARBA" id="ARBA00022485"/>
    </source>
</evidence>
<feature type="binding site" evidence="17">
    <location>
        <position position="130"/>
    </location>
    <ligand>
        <name>[4Fe-4S] cluster</name>
        <dbReference type="ChEBI" id="CHEBI:49883"/>
    </ligand>
</feature>
<keyword evidence="7 17" id="KW-0819">tRNA processing</keyword>
<evidence type="ECO:0000256" key="10">
    <source>
        <dbReference type="ARBA" id="ARBA00023002"/>
    </source>
</evidence>
<dbReference type="EC" id="1.17.99.6" evidence="4 17"/>
<evidence type="ECO:0000256" key="3">
    <source>
        <dbReference type="ARBA" id="ARBA00008207"/>
    </source>
</evidence>
<dbReference type="AlphaFoldDB" id="A0A0R2FJS7"/>
<keyword evidence="19" id="KW-1185">Reference proteome</keyword>
<comment type="similarity">
    <text evidence="3 17">Belongs to the QueH family.</text>
</comment>
<evidence type="ECO:0000256" key="7">
    <source>
        <dbReference type="ARBA" id="ARBA00022694"/>
    </source>
</evidence>
<reference evidence="18 19" key="1">
    <citation type="journal article" date="2015" name="Genome Announc.">
        <title>Expanding the biotechnology potential of lactobacilli through comparative genomics of 213 strains and associated genera.</title>
        <authorList>
            <person name="Sun Z."/>
            <person name="Harris H.M."/>
            <person name="McCann A."/>
            <person name="Guo C."/>
            <person name="Argimon S."/>
            <person name="Zhang W."/>
            <person name="Yang X."/>
            <person name="Jeffery I.B."/>
            <person name="Cooney J.C."/>
            <person name="Kagawa T.F."/>
            <person name="Liu W."/>
            <person name="Song Y."/>
            <person name="Salvetti E."/>
            <person name="Wrobel A."/>
            <person name="Rasinkangas P."/>
            <person name="Parkhill J."/>
            <person name="Rea M.C."/>
            <person name="O'Sullivan O."/>
            <person name="Ritari J."/>
            <person name="Douillard F.P."/>
            <person name="Paul Ross R."/>
            <person name="Yang R."/>
            <person name="Briner A.E."/>
            <person name="Felis G.E."/>
            <person name="de Vos W.M."/>
            <person name="Barrangou R."/>
            <person name="Klaenhammer T.R."/>
            <person name="Caufield P.W."/>
            <person name="Cui Y."/>
            <person name="Zhang H."/>
            <person name="O'Toole P.W."/>
        </authorList>
    </citation>
    <scope>NUCLEOTIDE SEQUENCE [LARGE SCALE GENOMIC DNA]</scope>
    <source>
        <strain evidence="18 19">DSM 22697</strain>
    </source>
</reference>
<evidence type="ECO:0000313" key="18">
    <source>
        <dbReference type="EMBL" id="KRN25367.1"/>
    </source>
</evidence>
<keyword evidence="10 17" id="KW-0560">Oxidoreductase</keyword>